<evidence type="ECO:0000313" key="3">
    <source>
        <dbReference type="EMBL" id="RPD42024.1"/>
    </source>
</evidence>
<sequence length="255" mass="27944">MKFIVLFSAMTCMAALSFAQTNTFPPNGAMGLGTLTPTTKLTIDAGGIRDGILIMGDAVGAYSDVQFKVKSTNGFATYTPVQWNISHRNDGFFSGTAGSSTLEFYSILQGTGYLAPLVFKNTGDVLLASPRNTIKSGNVGIGTVNTSLYKLAVEGTIGARKVVVTQASWADYVFEKDYRLPTMQELEQFISKHKHLPGVPSAEEIEQNGIDLGDMQKIHMEKIEELTLYMIALKKENELLKKKLEKIEQMLEGKQ</sequence>
<dbReference type="EMBL" id="RMBX01000003">
    <property type="protein sequence ID" value="RPD42024.1"/>
    <property type="molecule type" value="Genomic_DNA"/>
</dbReference>
<dbReference type="AlphaFoldDB" id="A0A3N4MDR8"/>
<evidence type="ECO:0000313" key="4">
    <source>
        <dbReference type="Proteomes" id="UP000279089"/>
    </source>
</evidence>
<reference evidence="4" key="1">
    <citation type="submission" date="2018-11" db="EMBL/GenBank/DDBJ databases">
        <title>Chitinophaga lutea sp.nov., isolate from arsenic contaminated soil.</title>
        <authorList>
            <person name="Zong Y."/>
        </authorList>
    </citation>
    <scope>NUCLEOTIDE SEQUENCE [LARGE SCALE GENOMIC DNA]</scope>
    <source>
        <strain evidence="4">YLT18</strain>
    </source>
</reference>
<feature type="coiled-coil region" evidence="1">
    <location>
        <begin position="223"/>
        <end position="250"/>
    </location>
</feature>
<feature type="signal peptide" evidence="2">
    <location>
        <begin position="1"/>
        <end position="19"/>
    </location>
</feature>
<protein>
    <recommendedName>
        <fullName evidence="5">BZIP transcription factor</fullName>
    </recommendedName>
</protein>
<accession>A0A3N4MDR8</accession>
<evidence type="ECO:0000256" key="2">
    <source>
        <dbReference type="SAM" id="SignalP"/>
    </source>
</evidence>
<name>A0A3N4MDR8_9BACT</name>
<organism evidence="3 4">
    <name type="scientific">Chitinophaga barathri</name>
    <dbReference type="NCBI Taxonomy" id="1647451"/>
    <lineage>
        <taxon>Bacteria</taxon>
        <taxon>Pseudomonadati</taxon>
        <taxon>Bacteroidota</taxon>
        <taxon>Chitinophagia</taxon>
        <taxon>Chitinophagales</taxon>
        <taxon>Chitinophagaceae</taxon>
        <taxon>Chitinophaga</taxon>
    </lineage>
</organism>
<keyword evidence="2" id="KW-0732">Signal</keyword>
<dbReference type="RefSeq" id="WP_123864594.1">
    <property type="nucleotide sequence ID" value="NZ_QXZY01000002.1"/>
</dbReference>
<keyword evidence="1" id="KW-0175">Coiled coil</keyword>
<gene>
    <name evidence="3" type="ORF">EG028_07690</name>
</gene>
<evidence type="ECO:0008006" key="5">
    <source>
        <dbReference type="Google" id="ProtNLM"/>
    </source>
</evidence>
<proteinExistence type="predicted"/>
<feature type="chain" id="PRO_5018043862" description="BZIP transcription factor" evidence="2">
    <location>
        <begin position="20"/>
        <end position="255"/>
    </location>
</feature>
<dbReference type="Proteomes" id="UP000279089">
    <property type="component" value="Unassembled WGS sequence"/>
</dbReference>
<keyword evidence="4" id="KW-1185">Reference proteome</keyword>
<evidence type="ECO:0000256" key="1">
    <source>
        <dbReference type="SAM" id="Coils"/>
    </source>
</evidence>
<comment type="caution">
    <text evidence="3">The sequence shown here is derived from an EMBL/GenBank/DDBJ whole genome shotgun (WGS) entry which is preliminary data.</text>
</comment>